<evidence type="ECO:0000256" key="3">
    <source>
        <dbReference type="ARBA" id="ARBA00012918"/>
    </source>
</evidence>
<dbReference type="AlphaFoldDB" id="A0A9W6FKB7"/>
<evidence type="ECO:0000256" key="5">
    <source>
        <dbReference type="ARBA" id="ARBA00049534"/>
    </source>
</evidence>
<dbReference type="Proteomes" id="UP001144397">
    <property type="component" value="Unassembled WGS sequence"/>
</dbReference>
<feature type="binding site" evidence="6">
    <location>
        <position position="253"/>
    </location>
    <ligand>
        <name>substrate</name>
    </ligand>
</feature>
<feature type="binding site" evidence="6">
    <location>
        <position position="177"/>
    </location>
    <ligand>
        <name>substrate</name>
    </ligand>
</feature>
<evidence type="ECO:0000256" key="1">
    <source>
        <dbReference type="ARBA" id="ARBA00011076"/>
    </source>
</evidence>
<dbReference type="EC" id="3.5.1.2" evidence="3 6"/>
<organism evidence="7 9">
    <name type="scientific">Xanthobacter flavus</name>
    <dbReference type="NCBI Taxonomy" id="281"/>
    <lineage>
        <taxon>Bacteria</taxon>
        <taxon>Pseudomonadati</taxon>
        <taxon>Pseudomonadota</taxon>
        <taxon>Alphaproteobacteria</taxon>
        <taxon>Hyphomicrobiales</taxon>
        <taxon>Xanthobacteraceae</taxon>
        <taxon>Xanthobacter</taxon>
    </lineage>
</organism>
<keyword evidence="6" id="KW-0007">Acetylation</keyword>
<dbReference type="GO" id="GO:0006537">
    <property type="term" value="P:glutamate biosynthetic process"/>
    <property type="evidence" value="ECO:0007669"/>
    <property type="project" value="TreeGrafter"/>
</dbReference>
<dbReference type="PANTHER" id="PTHR12544">
    <property type="entry name" value="GLUTAMINASE"/>
    <property type="match status" value="1"/>
</dbReference>
<proteinExistence type="inferred from homology"/>
<reference evidence="7" key="1">
    <citation type="submission" date="2022-12" db="EMBL/GenBank/DDBJ databases">
        <title>Reference genome sequencing for broad-spectrum identification of bacterial and archaeal isolates by mass spectrometry.</title>
        <authorList>
            <person name="Sekiguchi Y."/>
            <person name="Tourlousse D.M."/>
        </authorList>
    </citation>
    <scope>NUCLEOTIDE SEQUENCE</scope>
    <source>
        <strain evidence="7">301</strain>
    </source>
</reference>
<feature type="binding site" evidence="6">
    <location>
        <position position="170"/>
    </location>
    <ligand>
        <name>substrate</name>
    </ligand>
</feature>
<dbReference type="SUPFAM" id="SSF56601">
    <property type="entry name" value="beta-lactamase/transpeptidase-like"/>
    <property type="match status" value="1"/>
</dbReference>
<dbReference type="EMBL" id="BSDO01000001">
    <property type="protein sequence ID" value="GLI21137.1"/>
    <property type="molecule type" value="Genomic_DNA"/>
</dbReference>
<dbReference type="GeneID" id="95761606"/>
<gene>
    <name evidence="6" type="primary">glsA</name>
    <name evidence="8" type="ORF">GGQ86_001325</name>
    <name evidence="7" type="ORF">XFLAVUS301_08110</name>
</gene>
<feature type="binding site" evidence="6">
    <location>
        <position position="271"/>
    </location>
    <ligand>
        <name>substrate</name>
    </ligand>
</feature>
<accession>A0A9W6FKB7</accession>
<feature type="binding site" evidence="6">
    <location>
        <position position="201"/>
    </location>
    <ligand>
        <name>substrate</name>
    </ligand>
</feature>
<dbReference type="RefSeq" id="WP_281805594.1">
    <property type="nucleotide sequence ID" value="NZ_BSDO01000001.1"/>
</dbReference>
<comment type="caution">
    <text evidence="7">The sequence shown here is derived from an EMBL/GenBank/DDBJ whole genome shotgun (WGS) entry which is preliminary data.</text>
</comment>
<feature type="binding site" evidence="6">
    <location>
        <position position="76"/>
    </location>
    <ligand>
        <name>substrate</name>
    </ligand>
</feature>
<comment type="catalytic activity">
    <reaction evidence="5 6">
        <text>L-glutamine + H2O = L-glutamate + NH4(+)</text>
        <dbReference type="Rhea" id="RHEA:15889"/>
        <dbReference type="ChEBI" id="CHEBI:15377"/>
        <dbReference type="ChEBI" id="CHEBI:28938"/>
        <dbReference type="ChEBI" id="CHEBI:29985"/>
        <dbReference type="ChEBI" id="CHEBI:58359"/>
        <dbReference type="EC" id="3.5.1.2"/>
    </reaction>
</comment>
<comment type="subunit">
    <text evidence="2 6">Homotetramer.</text>
</comment>
<evidence type="ECO:0000313" key="8">
    <source>
        <dbReference type="EMBL" id="MDR6332861.1"/>
    </source>
</evidence>
<dbReference type="FunFam" id="3.40.710.10:FF:000005">
    <property type="entry name" value="Glutaminase"/>
    <property type="match status" value="1"/>
</dbReference>
<dbReference type="InterPro" id="IPR012338">
    <property type="entry name" value="Beta-lactam/transpept-like"/>
</dbReference>
<dbReference type="NCBIfam" id="TIGR03814">
    <property type="entry name" value="Gln_ase"/>
    <property type="match status" value="1"/>
</dbReference>
<reference evidence="8 10" key="2">
    <citation type="submission" date="2023-07" db="EMBL/GenBank/DDBJ databases">
        <title>Genomic Encyclopedia of Type Strains, Phase IV (KMG-IV): sequencing the most valuable type-strain genomes for metagenomic binning, comparative biology and taxonomic classification.</title>
        <authorList>
            <person name="Goeker M."/>
        </authorList>
    </citation>
    <scope>NUCLEOTIDE SEQUENCE [LARGE SCALE GENOMIC DNA]</scope>
    <source>
        <strain evidence="8 10">DSM 338</strain>
    </source>
</reference>
<evidence type="ECO:0000313" key="10">
    <source>
        <dbReference type="Proteomes" id="UP001245370"/>
    </source>
</evidence>
<feature type="binding site" evidence="6">
    <location>
        <position position="126"/>
    </location>
    <ligand>
        <name>substrate</name>
    </ligand>
</feature>
<dbReference type="HAMAP" id="MF_00313">
    <property type="entry name" value="Glutaminase"/>
    <property type="match status" value="1"/>
</dbReference>
<dbReference type="Gene3D" id="3.40.710.10">
    <property type="entry name" value="DD-peptidase/beta-lactamase superfamily"/>
    <property type="match status" value="1"/>
</dbReference>
<keyword evidence="4 6" id="KW-0378">Hydrolase</keyword>
<dbReference type="Proteomes" id="UP001245370">
    <property type="component" value="Unassembled WGS sequence"/>
</dbReference>
<dbReference type="EMBL" id="JAVDPY010000002">
    <property type="protein sequence ID" value="MDR6332861.1"/>
    <property type="molecule type" value="Genomic_DNA"/>
</dbReference>
<sequence>MDSSLHAAPAVPAGYGLETVVRHTYERTRTDTSGALADYIPELALVDPDRFGIAAVSVEGEVVSVGDADVAFTIQSISKAFAFCLALEVAGREKVLSRVGVEPSGDAFNAIVFDAETNRPFNPMVNAGAITVSGLLVEHLGADALDFVLDRFSAAAGRRLVVDEAVFRSEAETAHRNRGIAHLLTSAGALTAGVDATLDLYFRQCSILVTAGDLARMGATLANIGENPLTGTTAFAVDAVRSTLAVMFTCGMYNFAGNWAFDVGVPAKSGVGGGILGVVNRQLGIATYSPRLDGRGNSVRGIAAFRELAEELGLHLFDPTNRGSAMLTAFGR</sequence>
<evidence type="ECO:0000256" key="6">
    <source>
        <dbReference type="HAMAP-Rule" id="MF_00313"/>
    </source>
</evidence>
<evidence type="ECO:0000256" key="2">
    <source>
        <dbReference type="ARBA" id="ARBA00011881"/>
    </source>
</evidence>
<evidence type="ECO:0000256" key="4">
    <source>
        <dbReference type="ARBA" id="ARBA00022801"/>
    </source>
</evidence>
<evidence type="ECO:0000313" key="9">
    <source>
        <dbReference type="Proteomes" id="UP001144397"/>
    </source>
</evidence>
<comment type="similarity">
    <text evidence="1 6">Belongs to the glutaminase family.</text>
</comment>
<dbReference type="GO" id="GO:0004359">
    <property type="term" value="F:glutaminase activity"/>
    <property type="evidence" value="ECO:0007669"/>
    <property type="project" value="UniProtKB-UniRule"/>
</dbReference>
<name>A0A9W6FKB7_XANFL</name>
<keyword evidence="10" id="KW-1185">Reference proteome</keyword>
<protein>
    <recommendedName>
        <fullName evidence="3 6">Glutaminase</fullName>
        <ecNumber evidence="3 6">3.5.1.2</ecNumber>
    </recommendedName>
</protein>
<dbReference type="PANTHER" id="PTHR12544:SF29">
    <property type="entry name" value="GLUTAMINASE"/>
    <property type="match status" value="1"/>
</dbReference>
<dbReference type="Pfam" id="PF04960">
    <property type="entry name" value="Glutaminase"/>
    <property type="match status" value="1"/>
</dbReference>
<dbReference type="InterPro" id="IPR015868">
    <property type="entry name" value="Glutaminase"/>
</dbReference>
<evidence type="ECO:0000313" key="7">
    <source>
        <dbReference type="EMBL" id="GLI21137.1"/>
    </source>
</evidence>
<dbReference type="GO" id="GO:0006543">
    <property type="term" value="P:L-glutamine catabolic process"/>
    <property type="evidence" value="ECO:0007669"/>
    <property type="project" value="TreeGrafter"/>
</dbReference>